<evidence type="ECO:0000313" key="2">
    <source>
        <dbReference type="EMBL" id="RDY09422.1"/>
    </source>
</evidence>
<organism evidence="2 3">
    <name type="scientific">Mucuna pruriens</name>
    <name type="common">Velvet bean</name>
    <name type="synonym">Dolichos pruriens</name>
    <dbReference type="NCBI Taxonomy" id="157652"/>
    <lineage>
        <taxon>Eukaryota</taxon>
        <taxon>Viridiplantae</taxon>
        <taxon>Streptophyta</taxon>
        <taxon>Embryophyta</taxon>
        <taxon>Tracheophyta</taxon>
        <taxon>Spermatophyta</taxon>
        <taxon>Magnoliopsida</taxon>
        <taxon>eudicotyledons</taxon>
        <taxon>Gunneridae</taxon>
        <taxon>Pentapetalae</taxon>
        <taxon>rosids</taxon>
        <taxon>fabids</taxon>
        <taxon>Fabales</taxon>
        <taxon>Fabaceae</taxon>
        <taxon>Papilionoideae</taxon>
        <taxon>50 kb inversion clade</taxon>
        <taxon>NPAAA clade</taxon>
        <taxon>indigoferoid/millettioid clade</taxon>
        <taxon>Phaseoleae</taxon>
        <taxon>Mucuna</taxon>
    </lineage>
</organism>
<comment type="caution">
    <text evidence="2">The sequence shown here is derived from an EMBL/GenBank/DDBJ whole genome shotgun (WGS) entry which is preliminary data.</text>
</comment>
<evidence type="ECO:0000313" key="3">
    <source>
        <dbReference type="Proteomes" id="UP000257109"/>
    </source>
</evidence>
<name>A0A371I310_MUCPR</name>
<feature type="signal peptide" evidence="1">
    <location>
        <begin position="1"/>
        <end position="20"/>
    </location>
</feature>
<keyword evidence="3" id="KW-1185">Reference proteome</keyword>
<dbReference type="EMBL" id="QJKJ01001056">
    <property type="protein sequence ID" value="RDY09422.1"/>
    <property type="molecule type" value="Genomic_DNA"/>
</dbReference>
<dbReference type="Proteomes" id="UP000257109">
    <property type="component" value="Unassembled WGS sequence"/>
</dbReference>
<feature type="chain" id="PRO_5016885697" description="Defensin-like protein" evidence="1">
    <location>
        <begin position="21"/>
        <end position="79"/>
    </location>
</feature>
<evidence type="ECO:0008006" key="4">
    <source>
        <dbReference type="Google" id="ProtNLM"/>
    </source>
</evidence>
<reference evidence="2" key="1">
    <citation type="submission" date="2018-05" db="EMBL/GenBank/DDBJ databases">
        <title>Draft genome of Mucuna pruriens seed.</title>
        <authorList>
            <person name="Nnadi N.E."/>
            <person name="Vos R."/>
            <person name="Hasami M.H."/>
            <person name="Devisetty U.K."/>
            <person name="Aguiy J.C."/>
        </authorList>
    </citation>
    <scope>NUCLEOTIDE SEQUENCE [LARGE SCALE GENOMIC DNA]</scope>
    <source>
        <strain evidence="2">JCA_2017</strain>
    </source>
</reference>
<gene>
    <name evidence="2" type="ORF">CR513_06213</name>
</gene>
<proteinExistence type="predicted"/>
<sequence length="79" mass="8967">MKAISLVLFTLLVLFIGIDNEGSLNVVEAKVCEVILYENCDKNCYTDCPKKFRGNAIGFCDTNTYKCMCRYECDDCLCK</sequence>
<dbReference type="AlphaFoldDB" id="A0A371I310"/>
<keyword evidence="1" id="KW-0732">Signal</keyword>
<accession>A0A371I310</accession>
<protein>
    <recommendedName>
        <fullName evidence="4">Defensin-like protein</fullName>
    </recommendedName>
</protein>
<dbReference type="OrthoDB" id="1400172at2759"/>
<evidence type="ECO:0000256" key="1">
    <source>
        <dbReference type="SAM" id="SignalP"/>
    </source>
</evidence>
<feature type="non-terminal residue" evidence="2">
    <location>
        <position position="1"/>
    </location>
</feature>